<dbReference type="AlphaFoldDB" id="A0A7W8P2G1"/>
<gene>
    <name evidence="1" type="ORF">HDG41_002024</name>
</gene>
<dbReference type="Proteomes" id="UP000592820">
    <property type="component" value="Unassembled WGS sequence"/>
</dbReference>
<organism evidence="1 2">
    <name type="scientific">Paraburkholderia youngii</name>
    <dbReference type="NCBI Taxonomy" id="2782701"/>
    <lineage>
        <taxon>Bacteria</taxon>
        <taxon>Pseudomonadati</taxon>
        <taxon>Pseudomonadota</taxon>
        <taxon>Betaproteobacteria</taxon>
        <taxon>Burkholderiales</taxon>
        <taxon>Burkholderiaceae</taxon>
        <taxon>Paraburkholderia</taxon>
    </lineage>
</organism>
<sequence>MRLATAERFDDYAGTPVRVVPPEQSDNYQIGTTFKTGRLTVAIDPASERLFPVCANHRMMIVDATSGRRVAEVLIGAAMMLRLSIRP</sequence>
<dbReference type="EMBL" id="JACHDE010000003">
    <property type="protein sequence ID" value="MBB5399975.1"/>
    <property type="molecule type" value="Genomic_DNA"/>
</dbReference>
<reference evidence="1 2" key="1">
    <citation type="submission" date="2020-08" db="EMBL/GenBank/DDBJ databases">
        <title>Genomic Encyclopedia of Type Strains, Phase IV (KMG-V): Genome sequencing to study the core and pangenomes of soil and plant-associated prokaryotes.</title>
        <authorList>
            <person name="Whitman W."/>
        </authorList>
    </citation>
    <scope>NUCLEOTIDE SEQUENCE [LARGE SCALE GENOMIC DNA]</scope>
    <source>
        <strain evidence="1 2">JPY162</strain>
    </source>
</reference>
<proteinExistence type="predicted"/>
<name>A0A7W8P2G1_9BURK</name>
<evidence type="ECO:0000313" key="1">
    <source>
        <dbReference type="EMBL" id="MBB5399975.1"/>
    </source>
</evidence>
<protein>
    <submittedName>
        <fullName evidence="1">Regulator of extracellular matrix RemA (YlzA/DUF370 family)</fullName>
    </submittedName>
</protein>
<evidence type="ECO:0000313" key="2">
    <source>
        <dbReference type="Proteomes" id="UP000592820"/>
    </source>
</evidence>
<comment type="caution">
    <text evidence="1">The sequence shown here is derived from an EMBL/GenBank/DDBJ whole genome shotgun (WGS) entry which is preliminary data.</text>
</comment>
<accession>A0A7W8P2G1</accession>
<dbReference type="RefSeq" id="WP_184225985.1">
    <property type="nucleotide sequence ID" value="NZ_JACHDE010000003.1"/>
</dbReference>